<reference evidence="2" key="3">
    <citation type="submission" date="2025-09" db="UniProtKB">
        <authorList>
            <consortium name="Ensembl"/>
        </authorList>
    </citation>
    <scope>IDENTIFICATION</scope>
</reference>
<sequence length="780" mass="84767">MIKRVSRDAAISCNSCCRSSERLFSHNMAEARTEDEEESLREPRGGGRNPRLATASSEQAERNKPEQRHSSSQGALSSIRAVIKRTSNRTTAQTDNSRDRRRPEITILSAEPLATNWFPGASGAFPPPPPPAQPSWASGGLTVQLPPPSYEQVIREKSREQNTQSSSVSSSSSSSPTPRRSTTTIATQTETGSCSPKNRIVPPAHRPPKPPRPSLPIAPKPAEFASAHTCTLIELDKPDLSCTTNTPTTTHGSDILSAPLSEQCGVQTDFTDVPDDLAPLETTPTTTDSSHITNDPPLQHSVKQEVSTRPRPRPRSKAILQPVVKEEVLDQAMTREVKVKTLVRLKDDGSQSVFAGFTDSSSDISSNKYLQELLDAFGYDEQGVQGNQEGESDQSEKSEEDESASESCVASSVPTEPLEPLKRPQPKPRALNPKPVISPKPSEPMQEQKDAKSSSEEKNKQTLNPPVPAPRPLLTNKLSEGNRPDANRLPRPPRPPIAARRSLVPANSEEAPSAHETAAVPPKSLVDDEIVDDQARNSLSAPVKPAPFTSARGSGKCPNGSTQTQVPLQRRPPPPSNPNAQAAVSGVSVSKAPASSVPSLPPRPSEGRLLPLRPPPIKLSKSAGSTHAPATSSQHPSHRVPKRRPPLPPRPKPGHPLYRDYMSKVPQGNTKMNHVGTEPQEHYLQKEELLLVLDDTPLPAQTPSIPGEMKDQVQDVYDDVCPAVRDEPISQQKQNQEMKIDKQKEQKPQPNTDIRCVARFAFEGQEGSSIVTKKAYTRIT</sequence>
<feature type="compositionally biased region" description="Polar residues" evidence="1">
    <location>
        <begin position="622"/>
        <end position="635"/>
    </location>
</feature>
<dbReference type="OMA" id="SANQMQT"/>
<dbReference type="STRING" id="42514.ENSPNAP00000034985"/>
<proteinExistence type="predicted"/>
<feature type="region of interest" description="Disordered" evidence="1">
    <location>
        <begin position="379"/>
        <end position="677"/>
    </location>
</feature>
<dbReference type="AlphaFoldDB" id="A0A3B4EGL3"/>
<feature type="compositionally biased region" description="Basic and acidic residues" evidence="1">
    <location>
        <begin position="736"/>
        <end position="747"/>
    </location>
</feature>
<keyword evidence="3" id="KW-1185">Reference proteome</keyword>
<feature type="compositionally biased region" description="Low complexity" evidence="1">
    <location>
        <begin position="279"/>
        <end position="288"/>
    </location>
</feature>
<reference evidence="2 3" key="1">
    <citation type="submission" date="2020-10" db="EMBL/GenBank/DDBJ databases">
        <title>Pygocentrus nattereri (red-bellied piranha) genome, fPygNat1, primary haplotype.</title>
        <authorList>
            <person name="Myers G."/>
            <person name="Meyer A."/>
            <person name="Karagic N."/>
            <person name="Pippel M."/>
            <person name="Winkler S."/>
            <person name="Tracey A."/>
            <person name="Wood J."/>
            <person name="Formenti G."/>
            <person name="Howe K."/>
            <person name="Fedrigo O."/>
            <person name="Jarvis E.D."/>
        </authorList>
    </citation>
    <scope>NUCLEOTIDE SEQUENCE [LARGE SCALE GENOMIC DNA]</scope>
</reference>
<feature type="compositionally biased region" description="Low complexity" evidence="1">
    <location>
        <begin position="161"/>
        <end position="193"/>
    </location>
</feature>
<dbReference type="Proteomes" id="UP001501920">
    <property type="component" value="Chromosome 9"/>
</dbReference>
<evidence type="ECO:0000256" key="1">
    <source>
        <dbReference type="SAM" id="MobiDB-lite"/>
    </source>
</evidence>
<feature type="compositionally biased region" description="Basic and acidic residues" evidence="1">
    <location>
        <begin position="59"/>
        <end position="69"/>
    </location>
</feature>
<feature type="region of interest" description="Disordered" evidence="1">
    <location>
        <begin position="725"/>
        <end position="752"/>
    </location>
</feature>
<feature type="region of interest" description="Disordered" evidence="1">
    <location>
        <begin position="24"/>
        <end position="105"/>
    </location>
</feature>
<feature type="compositionally biased region" description="Basic and acidic residues" evidence="1">
    <location>
        <begin position="446"/>
        <end position="460"/>
    </location>
</feature>
<dbReference type="GeneTree" id="ENSGT00930000151815"/>
<feature type="compositionally biased region" description="Acidic residues" evidence="1">
    <location>
        <begin position="390"/>
        <end position="404"/>
    </location>
</feature>
<feature type="compositionally biased region" description="Pro residues" evidence="1">
    <location>
        <begin position="210"/>
        <end position="219"/>
    </location>
</feature>
<name>A0A3B4EGL3_PYGNA</name>
<accession>A0A3B4EGL3</accession>
<reference evidence="2" key="2">
    <citation type="submission" date="2025-08" db="UniProtKB">
        <authorList>
            <consortium name="Ensembl"/>
        </authorList>
    </citation>
    <scope>IDENTIFICATION</scope>
</reference>
<feature type="compositionally biased region" description="Low complexity" evidence="1">
    <location>
        <begin position="578"/>
        <end position="598"/>
    </location>
</feature>
<feature type="region of interest" description="Disordered" evidence="1">
    <location>
        <begin position="118"/>
        <end position="221"/>
    </location>
</feature>
<dbReference type="Ensembl" id="ENSPNAT00000027364.2">
    <property type="protein sequence ID" value="ENSPNAP00000034985.1"/>
    <property type="gene ID" value="ENSPNAG00000004721.2"/>
</dbReference>
<organism evidence="2 3">
    <name type="scientific">Pygocentrus nattereri</name>
    <name type="common">Red-bellied piranha</name>
    <dbReference type="NCBI Taxonomy" id="42514"/>
    <lineage>
        <taxon>Eukaryota</taxon>
        <taxon>Metazoa</taxon>
        <taxon>Chordata</taxon>
        <taxon>Craniata</taxon>
        <taxon>Vertebrata</taxon>
        <taxon>Euteleostomi</taxon>
        <taxon>Actinopterygii</taxon>
        <taxon>Neopterygii</taxon>
        <taxon>Teleostei</taxon>
        <taxon>Ostariophysi</taxon>
        <taxon>Characiformes</taxon>
        <taxon>Characoidei</taxon>
        <taxon>Pygocentrus</taxon>
    </lineage>
</organism>
<feature type="compositionally biased region" description="Basic residues" evidence="1">
    <location>
        <begin position="636"/>
        <end position="645"/>
    </location>
</feature>
<feature type="region of interest" description="Disordered" evidence="1">
    <location>
        <begin position="279"/>
        <end position="317"/>
    </location>
</feature>
<evidence type="ECO:0000313" key="2">
    <source>
        <dbReference type="Ensembl" id="ENSPNAP00000034985.1"/>
    </source>
</evidence>
<protein>
    <submittedName>
        <fullName evidence="2">Uncharacterized protein</fullName>
    </submittedName>
</protein>
<evidence type="ECO:0000313" key="3">
    <source>
        <dbReference type="Proteomes" id="UP001501920"/>
    </source>
</evidence>